<name>A0A0N1NYE8_9EURO</name>
<dbReference type="RefSeq" id="XP_017996993.1">
    <property type="nucleotide sequence ID" value="XM_018143678.1"/>
</dbReference>
<organism evidence="6 7">
    <name type="scientific">Cyphellophora attinorum</name>
    <dbReference type="NCBI Taxonomy" id="1664694"/>
    <lineage>
        <taxon>Eukaryota</taxon>
        <taxon>Fungi</taxon>
        <taxon>Dikarya</taxon>
        <taxon>Ascomycota</taxon>
        <taxon>Pezizomycotina</taxon>
        <taxon>Eurotiomycetes</taxon>
        <taxon>Chaetothyriomycetidae</taxon>
        <taxon>Chaetothyriales</taxon>
        <taxon>Cyphellophoraceae</taxon>
        <taxon>Cyphellophora</taxon>
    </lineage>
</organism>
<keyword evidence="4" id="KW-0521">NADP</keyword>
<dbReference type="GO" id="GO:0050661">
    <property type="term" value="F:NADP binding"/>
    <property type="evidence" value="ECO:0007669"/>
    <property type="project" value="InterPro"/>
</dbReference>
<dbReference type="GeneID" id="28735558"/>
<keyword evidence="2" id="KW-0285">Flavoprotein</keyword>
<dbReference type="PRINTS" id="PR00370">
    <property type="entry name" value="FMOXYGENASE"/>
</dbReference>
<dbReference type="GO" id="GO:0050660">
    <property type="term" value="F:flavin adenine dinucleotide binding"/>
    <property type="evidence" value="ECO:0007669"/>
    <property type="project" value="InterPro"/>
</dbReference>
<evidence type="ECO:0000256" key="4">
    <source>
        <dbReference type="ARBA" id="ARBA00022857"/>
    </source>
</evidence>
<accession>A0A0N1NYE8</accession>
<dbReference type="InterPro" id="IPR036188">
    <property type="entry name" value="FAD/NAD-bd_sf"/>
</dbReference>
<dbReference type="PANTHER" id="PTHR23023">
    <property type="entry name" value="DIMETHYLANILINE MONOOXYGENASE"/>
    <property type="match status" value="1"/>
</dbReference>
<dbReference type="STRING" id="1664694.A0A0N1NYE8"/>
<evidence type="ECO:0000313" key="7">
    <source>
        <dbReference type="Proteomes" id="UP000038010"/>
    </source>
</evidence>
<dbReference type="Pfam" id="PF00743">
    <property type="entry name" value="FMO-like"/>
    <property type="match status" value="2"/>
</dbReference>
<sequence>MGSYTVPSTIRRIVIIGAGPTGIAFAKFLLAEKTFDQIDIFEQRTRVGGVWNWSEPRLSKHIPIPQTDPRYGQQQGLMCYAEKPFSEDDPLFPSHERVLEYLDEYAGGIKHLISFQHQVEDIRRENEAWSLRVRDLETGNASGRHFDAIVVANGHYTVPNVPAIDGLKAWEQAYPGSVIHSKAYRRPEDYLDKKVLVVGNKASGLDISYQIAQKAQKPVLMSARSPSALSAGTPPDWRRDIEEVVEFLPPAQHNRAVRCRSGHIEEGIDAVVFCTGYFYSLPMLSNIQPPLVTDGLRIRGLFKDLFHIQHPSLVLPVINTMVLPFSLAENQAAVVARVWAGRLELPSKDVMRRWEADTIEANGPGKYFHLKRFPDDVAQLNELYDWAKSANAVHGLENDGEGKLGSRRSREMVWIRSQFASIKSAFNAKGEQRKSIRELSELGFDYEDWLRTSTEEDRQMFTTALC</sequence>
<dbReference type="InterPro" id="IPR000960">
    <property type="entry name" value="Flavin_mOase"/>
</dbReference>
<comment type="caution">
    <text evidence="6">The sequence shown here is derived from an EMBL/GenBank/DDBJ whole genome shotgun (WGS) entry which is preliminary data.</text>
</comment>
<dbReference type="GO" id="GO:0004499">
    <property type="term" value="F:N,N-dimethylaniline monooxygenase activity"/>
    <property type="evidence" value="ECO:0007669"/>
    <property type="project" value="InterPro"/>
</dbReference>
<dbReference type="AlphaFoldDB" id="A0A0N1NYE8"/>
<keyword evidence="7" id="KW-1185">Reference proteome</keyword>
<keyword evidence="5" id="KW-0560">Oxidoreductase</keyword>
<dbReference type="Gene3D" id="3.50.50.60">
    <property type="entry name" value="FAD/NAD(P)-binding domain"/>
    <property type="match status" value="2"/>
</dbReference>
<evidence type="ECO:0000256" key="1">
    <source>
        <dbReference type="ARBA" id="ARBA00009183"/>
    </source>
</evidence>
<gene>
    <name evidence="6" type="ORF">AB675_3611</name>
</gene>
<dbReference type="EMBL" id="LFJN01000026">
    <property type="protein sequence ID" value="KPI37030.1"/>
    <property type="molecule type" value="Genomic_DNA"/>
</dbReference>
<keyword evidence="6" id="KW-0503">Monooxygenase</keyword>
<dbReference type="VEuPathDB" id="FungiDB:AB675_3611"/>
<comment type="similarity">
    <text evidence="1">Belongs to the FMO family.</text>
</comment>
<dbReference type="InterPro" id="IPR050346">
    <property type="entry name" value="FMO-like"/>
</dbReference>
<evidence type="ECO:0000256" key="3">
    <source>
        <dbReference type="ARBA" id="ARBA00022827"/>
    </source>
</evidence>
<evidence type="ECO:0000256" key="5">
    <source>
        <dbReference type="ARBA" id="ARBA00023002"/>
    </source>
</evidence>
<proteinExistence type="inferred from homology"/>
<keyword evidence="3" id="KW-0274">FAD</keyword>
<dbReference type="OrthoDB" id="66881at2759"/>
<evidence type="ECO:0000313" key="6">
    <source>
        <dbReference type="EMBL" id="KPI37030.1"/>
    </source>
</evidence>
<evidence type="ECO:0000256" key="2">
    <source>
        <dbReference type="ARBA" id="ARBA00022630"/>
    </source>
</evidence>
<dbReference type="InterPro" id="IPR020946">
    <property type="entry name" value="Flavin_mOase-like"/>
</dbReference>
<reference evidence="6 7" key="1">
    <citation type="submission" date="2015-06" db="EMBL/GenBank/DDBJ databases">
        <title>Draft genome of the ant-associated black yeast Phialophora attae CBS 131958.</title>
        <authorList>
            <person name="Moreno L.F."/>
            <person name="Stielow B.J."/>
            <person name="de Hoog S."/>
            <person name="Vicente V.A."/>
            <person name="Weiss V.A."/>
            <person name="de Vries M."/>
            <person name="Cruz L.M."/>
            <person name="Souza E.M."/>
        </authorList>
    </citation>
    <scope>NUCLEOTIDE SEQUENCE [LARGE SCALE GENOMIC DNA]</scope>
    <source>
        <strain evidence="6 7">CBS 131958</strain>
    </source>
</reference>
<protein>
    <submittedName>
        <fullName evidence="6">Thiol-specific monooxygenase</fullName>
    </submittedName>
</protein>
<dbReference type="SUPFAM" id="SSF51905">
    <property type="entry name" value="FAD/NAD(P)-binding domain"/>
    <property type="match status" value="2"/>
</dbReference>
<dbReference type="Proteomes" id="UP000038010">
    <property type="component" value="Unassembled WGS sequence"/>
</dbReference>